<comment type="catalytic activity">
    <reaction evidence="6">
        <text>ATP + (deoxyribonucleotide)n-3'-hydroxyl + 5'-phospho-(deoxyribonucleotide)m = (deoxyribonucleotide)n+m + AMP + diphosphate.</text>
        <dbReference type="EC" id="6.5.1.1"/>
    </reaction>
</comment>
<dbReference type="GO" id="GO:0006260">
    <property type="term" value="P:DNA replication"/>
    <property type="evidence" value="ECO:0007669"/>
    <property type="project" value="UniProtKB-KW"/>
</dbReference>
<dbReference type="GO" id="GO:0006310">
    <property type="term" value="P:DNA recombination"/>
    <property type="evidence" value="ECO:0007669"/>
    <property type="project" value="InterPro"/>
</dbReference>
<dbReference type="PANTHER" id="PTHR47810:SF1">
    <property type="entry name" value="DNA LIGASE B"/>
    <property type="match status" value="1"/>
</dbReference>
<evidence type="ECO:0000259" key="8">
    <source>
        <dbReference type="PROSITE" id="PS50160"/>
    </source>
</evidence>
<dbReference type="PANTHER" id="PTHR47810">
    <property type="entry name" value="DNA LIGASE"/>
    <property type="match status" value="1"/>
</dbReference>
<proteinExistence type="predicted"/>
<evidence type="ECO:0000256" key="7">
    <source>
        <dbReference type="SAM" id="SignalP"/>
    </source>
</evidence>
<keyword evidence="2 9" id="KW-0436">Ligase</keyword>
<dbReference type="GO" id="GO:0005524">
    <property type="term" value="F:ATP binding"/>
    <property type="evidence" value="ECO:0007669"/>
    <property type="project" value="InterPro"/>
</dbReference>
<dbReference type="EMBL" id="VKGK01000005">
    <property type="protein sequence ID" value="TRY15184.1"/>
    <property type="molecule type" value="Genomic_DNA"/>
</dbReference>
<dbReference type="InterPro" id="IPR029319">
    <property type="entry name" value="DNA_ligase_OB"/>
</dbReference>
<dbReference type="GO" id="GO:0006281">
    <property type="term" value="P:DNA repair"/>
    <property type="evidence" value="ECO:0007669"/>
    <property type="project" value="UniProtKB-KW"/>
</dbReference>
<dbReference type="OrthoDB" id="9782700at2"/>
<comment type="caution">
    <text evidence="9">The sequence shown here is derived from an EMBL/GenBank/DDBJ whole genome shotgun (WGS) entry which is preliminary data.</text>
</comment>
<keyword evidence="10" id="KW-1185">Reference proteome</keyword>
<feature type="chain" id="PRO_5021817380" evidence="7">
    <location>
        <begin position="24"/>
        <end position="299"/>
    </location>
</feature>
<keyword evidence="3" id="KW-0235">DNA replication</keyword>
<sequence length="299" mass="33859">MKKYLNRLLAVLLVLLYSSPTLATLQLVDTTGYRSISGPSVVPLEHQKQLATNAKIEGDIADYLVSEKFDGVRGYWDGKQLFTRTNRLISAPNWFTQDFPNYPLEGELWMGRGAFEQVSGLVRRKKTVESDWKSVKFMVFDFPESTLPFGRRYQHFAKTLANKSAYLSVVEQKQVSSLDELNTWFSQVVKAGGEGLMLHHQTSLYITGRNKDLIKFKPFFDAEATVISHIPGKGQFEGILGSILVETPEGIRFKIGTGFTLEERRNPPEVGVMVTYKYSGLTQKGTPRFASFLRVRLNQ</sequence>
<dbReference type="CDD" id="cd08041">
    <property type="entry name" value="OBF_kDNA_ligase_like"/>
    <property type="match status" value="1"/>
</dbReference>
<dbReference type="Proteomes" id="UP000318126">
    <property type="component" value="Unassembled WGS sequence"/>
</dbReference>
<evidence type="ECO:0000256" key="5">
    <source>
        <dbReference type="ARBA" id="ARBA00023204"/>
    </source>
</evidence>
<organism evidence="9 10">
    <name type="scientific">Shewanella hanedai</name>
    <name type="common">Alteromonas hanedai</name>
    <dbReference type="NCBI Taxonomy" id="25"/>
    <lineage>
        <taxon>Bacteria</taxon>
        <taxon>Pseudomonadati</taxon>
        <taxon>Pseudomonadota</taxon>
        <taxon>Gammaproteobacteria</taxon>
        <taxon>Alteromonadales</taxon>
        <taxon>Shewanellaceae</taxon>
        <taxon>Shewanella</taxon>
    </lineage>
</organism>
<evidence type="ECO:0000256" key="6">
    <source>
        <dbReference type="ARBA" id="ARBA00034003"/>
    </source>
</evidence>
<dbReference type="InterPro" id="IPR012310">
    <property type="entry name" value="DNA_ligase_ATP-dep_cent"/>
</dbReference>
<dbReference type="Gene3D" id="2.40.50.140">
    <property type="entry name" value="Nucleic acid-binding proteins"/>
    <property type="match status" value="1"/>
</dbReference>
<accession>A0A553JRV1</accession>
<dbReference type="GO" id="GO:0003910">
    <property type="term" value="F:DNA ligase (ATP) activity"/>
    <property type="evidence" value="ECO:0007669"/>
    <property type="project" value="UniProtKB-EC"/>
</dbReference>
<evidence type="ECO:0000256" key="1">
    <source>
        <dbReference type="ARBA" id="ARBA00001968"/>
    </source>
</evidence>
<evidence type="ECO:0000313" key="10">
    <source>
        <dbReference type="Proteomes" id="UP000318126"/>
    </source>
</evidence>
<dbReference type="PROSITE" id="PS50160">
    <property type="entry name" value="DNA_LIGASE_A3"/>
    <property type="match status" value="1"/>
</dbReference>
<reference evidence="10" key="1">
    <citation type="submission" date="2019-07" db="EMBL/GenBank/DDBJ databases">
        <title>Shewanella sp. YLB-08 draft genomic sequence.</title>
        <authorList>
            <person name="Yu L."/>
        </authorList>
    </citation>
    <scope>NUCLEOTIDE SEQUENCE [LARGE SCALE GENOMIC DNA]</scope>
    <source>
        <strain evidence="10">JCM 20706</strain>
    </source>
</reference>
<keyword evidence="5" id="KW-0234">DNA repair</keyword>
<feature type="domain" description="ATP-dependent DNA ligase family profile" evidence="8">
    <location>
        <begin position="148"/>
        <end position="249"/>
    </location>
</feature>
<protein>
    <submittedName>
        <fullName evidence="9">DNA ligase</fullName>
    </submittedName>
</protein>
<dbReference type="InterPro" id="IPR050326">
    <property type="entry name" value="NAD_dep_DNA_ligaseB"/>
</dbReference>
<dbReference type="InterPro" id="IPR012340">
    <property type="entry name" value="NA-bd_OB-fold"/>
</dbReference>
<evidence type="ECO:0000256" key="4">
    <source>
        <dbReference type="ARBA" id="ARBA00022763"/>
    </source>
</evidence>
<keyword evidence="7" id="KW-0732">Signal</keyword>
<dbReference type="CDD" id="cd07896">
    <property type="entry name" value="Adenylation_kDNA_ligase_like"/>
    <property type="match status" value="1"/>
</dbReference>
<dbReference type="Gene3D" id="3.30.1490.70">
    <property type="match status" value="1"/>
</dbReference>
<dbReference type="SUPFAM" id="SSF56091">
    <property type="entry name" value="DNA ligase/mRNA capping enzyme, catalytic domain"/>
    <property type="match status" value="1"/>
</dbReference>
<name>A0A553JRV1_SHEHA</name>
<comment type="cofactor">
    <cofactor evidence="1">
        <name>a divalent metal cation</name>
        <dbReference type="ChEBI" id="CHEBI:60240"/>
    </cofactor>
</comment>
<dbReference type="Pfam" id="PF14743">
    <property type="entry name" value="DNA_ligase_OB_2"/>
    <property type="match status" value="1"/>
</dbReference>
<evidence type="ECO:0000256" key="2">
    <source>
        <dbReference type="ARBA" id="ARBA00022598"/>
    </source>
</evidence>
<evidence type="ECO:0000313" key="9">
    <source>
        <dbReference type="EMBL" id="TRY15184.1"/>
    </source>
</evidence>
<dbReference type="SUPFAM" id="SSF50249">
    <property type="entry name" value="Nucleic acid-binding proteins"/>
    <property type="match status" value="1"/>
</dbReference>
<feature type="signal peptide" evidence="7">
    <location>
        <begin position="1"/>
        <end position="23"/>
    </location>
</feature>
<gene>
    <name evidence="9" type="ORF">FN961_05815</name>
</gene>
<dbReference type="RefSeq" id="WP_143563617.1">
    <property type="nucleotide sequence ID" value="NZ_BMPL01000004.1"/>
</dbReference>
<dbReference type="Pfam" id="PF01068">
    <property type="entry name" value="DNA_ligase_A_M"/>
    <property type="match status" value="1"/>
</dbReference>
<keyword evidence="4" id="KW-0227">DNA damage</keyword>
<dbReference type="Gene3D" id="3.30.470.30">
    <property type="entry name" value="DNA ligase/mRNA capping enzyme"/>
    <property type="match status" value="1"/>
</dbReference>
<dbReference type="NCBIfam" id="NF006592">
    <property type="entry name" value="PRK09125.1"/>
    <property type="match status" value="1"/>
</dbReference>
<evidence type="ECO:0000256" key="3">
    <source>
        <dbReference type="ARBA" id="ARBA00022705"/>
    </source>
</evidence>
<dbReference type="AlphaFoldDB" id="A0A553JRV1"/>